<keyword evidence="2" id="KW-1185">Reference proteome</keyword>
<protein>
    <recommendedName>
        <fullName evidence="3">DUF4367 domain-containing protein</fullName>
    </recommendedName>
</protein>
<evidence type="ECO:0008006" key="3">
    <source>
        <dbReference type="Google" id="ProtNLM"/>
    </source>
</evidence>
<comment type="caution">
    <text evidence="1">The sequence shown here is derived from an EMBL/GenBank/DDBJ whole genome shotgun (WGS) entry which is preliminary data.</text>
</comment>
<accession>A0ABV3JYA9</accession>
<proteinExistence type="predicted"/>
<organism evidence="1 2">
    <name type="scientific">Streptomyces orinoci</name>
    <name type="common">Streptoverticillium orinoci</name>
    <dbReference type="NCBI Taxonomy" id="67339"/>
    <lineage>
        <taxon>Bacteria</taxon>
        <taxon>Bacillati</taxon>
        <taxon>Actinomycetota</taxon>
        <taxon>Actinomycetes</taxon>
        <taxon>Kitasatosporales</taxon>
        <taxon>Streptomycetaceae</taxon>
        <taxon>Streptomyces</taxon>
    </lineage>
</organism>
<evidence type="ECO:0000313" key="1">
    <source>
        <dbReference type="EMBL" id="MEV5507872.1"/>
    </source>
</evidence>
<name>A0ABV3JYA9_STRON</name>
<sequence>MDPRQLKRWIRALWLTGAAAVLATAAAAWWLGDQHTRNHRDNGPVFGDVLVSGDGRTITTTAMWTPCHAQRPQLRAHESPEMVTLVIRESTANLQQQCDSADQQITTTIASPLGSRPLIDASTGRTITPFDGSELATPRYLPVGYEPSEEIYDEPPDERCLPSPFERAESASWSRFYRKGFGHPSLAVAQIAKETPDDPRGAIASVDGHTAHLQEHSASRCLTWSSDTYTYVVATRSAQLTTDELLRIAKRLSR</sequence>
<reference evidence="1 2" key="1">
    <citation type="submission" date="2024-06" db="EMBL/GenBank/DDBJ databases">
        <title>The Natural Products Discovery Center: Release of the First 8490 Sequenced Strains for Exploring Actinobacteria Biosynthetic Diversity.</title>
        <authorList>
            <person name="Kalkreuter E."/>
            <person name="Kautsar S.A."/>
            <person name="Yang D."/>
            <person name="Bader C.D."/>
            <person name="Teijaro C.N."/>
            <person name="Fluegel L."/>
            <person name="Davis C.M."/>
            <person name="Simpson J.R."/>
            <person name="Lauterbach L."/>
            <person name="Steele A.D."/>
            <person name="Gui C."/>
            <person name="Meng S."/>
            <person name="Li G."/>
            <person name="Viehrig K."/>
            <person name="Ye F."/>
            <person name="Su P."/>
            <person name="Kiefer A.F."/>
            <person name="Nichols A."/>
            <person name="Cepeda A.J."/>
            <person name="Yan W."/>
            <person name="Fan B."/>
            <person name="Jiang Y."/>
            <person name="Adhikari A."/>
            <person name="Zheng C.-J."/>
            <person name="Schuster L."/>
            <person name="Cowan T.M."/>
            <person name="Smanski M.J."/>
            <person name="Chevrette M.G."/>
            <person name="De Carvalho L.P.S."/>
            <person name="Shen B."/>
        </authorList>
    </citation>
    <scope>NUCLEOTIDE SEQUENCE [LARGE SCALE GENOMIC DNA]</scope>
    <source>
        <strain evidence="1 2">NPDC052347</strain>
    </source>
</reference>
<dbReference type="EMBL" id="JBFAUK010000010">
    <property type="protein sequence ID" value="MEV5507872.1"/>
    <property type="molecule type" value="Genomic_DNA"/>
</dbReference>
<evidence type="ECO:0000313" key="2">
    <source>
        <dbReference type="Proteomes" id="UP001552594"/>
    </source>
</evidence>
<dbReference type="RefSeq" id="WP_153068721.1">
    <property type="nucleotide sequence ID" value="NZ_JBFAUK010000010.1"/>
</dbReference>
<gene>
    <name evidence="1" type="ORF">AB0L16_15545</name>
</gene>
<dbReference type="Proteomes" id="UP001552594">
    <property type="component" value="Unassembled WGS sequence"/>
</dbReference>